<accession>A0A318ZKL1</accession>
<proteinExistence type="predicted"/>
<keyword evidence="3" id="KW-1185">Reference proteome</keyword>
<gene>
    <name evidence="2" type="ORF">BP01DRAFT_87219</name>
</gene>
<evidence type="ECO:0000313" key="3">
    <source>
        <dbReference type="Proteomes" id="UP000248349"/>
    </source>
</evidence>
<dbReference type="Proteomes" id="UP000248349">
    <property type="component" value="Unassembled WGS sequence"/>
</dbReference>
<dbReference type="AlphaFoldDB" id="A0A318ZKL1"/>
<dbReference type="GeneID" id="37081416"/>
<dbReference type="RefSeq" id="XP_025430302.1">
    <property type="nucleotide sequence ID" value="XM_025580187.1"/>
</dbReference>
<dbReference type="EMBL" id="KZ821238">
    <property type="protein sequence ID" value="PYH44320.1"/>
    <property type="molecule type" value="Genomic_DNA"/>
</dbReference>
<evidence type="ECO:0000313" key="2">
    <source>
        <dbReference type="EMBL" id="PYH44320.1"/>
    </source>
</evidence>
<feature type="region of interest" description="Disordered" evidence="1">
    <location>
        <begin position="48"/>
        <end position="75"/>
    </location>
</feature>
<evidence type="ECO:0000256" key="1">
    <source>
        <dbReference type="SAM" id="MobiDB-lite"/>
    </source>
</evidence>
<sequence>MSQGSATIYITPPVRFSILLSLSLSINSGKNSRGRQSLQMTLRKCSLSHCPRSHSRKVDSPTDLQIPRNANQQRG</sequence>
<reference evidence="2 3" key="1">
    <citation type="submission" date="2016-12" db="EMBL/GenBank/DDBJ databases">
        <title>The genomes of Aspergillus section Nigri reveals drivers in fungal speciation.</title>
        <authorList>
            <consortium name="DOE Joint Genome Institute"/>
            <person name="Vesth T.C."/>
            <person name="Nybo J."/>
            <person name="Theobald S."/>
            <person name="Brandl J."/>
            <person name="Frisvad J.C."/>
            <person name="Nielsen K.F."/>
            <person name="Lyhne E.K."/>
            <person name="Kogle M.E."/>
            <person name="Kuo A."/>
            <person name="Riley R."/>
            <person name="Clum A."/>
            <person name="Nolan M."/>
            <person name="Lipzen A."/>
            <person name="Salamov A."/>
            <person name="Henrissat B."/>
            <person name="Wiebenga A."/>
            <person name="De Vries R.P."/>
            <person name="Grigoriev I.V."/>
            <person name="Mortensen U.H."/>
            <person name="Andersen M.R."/>
            <person name="Baker S.E."/>
        </authorList>
    </citation>
    <scope>NUCLEOTIDE SEQUENCE [LARGE SCALE GENOMIC DNA]</scope>
    <source>
        <strain evidence="2 3">JOP 1030-1</strain>
    </source>
</reference>
<organism evidence="2 3">
    <name type="scientific">Aspergillus saccharolyticus JOP 1030-1</name>
    <dbReference type="NCBI Taxonomy" id="1450539"/>
    <lineage>
        <taxon>Eukaryota</taxon>
        <taxon>Fungi</taxon>
        <taxon>Dikarya</taxon>
        <taxon>Ascomycota</taxon>
        <taxon>Pezizomycotina</taxon>
        <taxon>Eurotiomycetes</taxon>
        <taxon>Eurotiomycetidae</taxon>
        <taxon>Eurotiales</taxon>
        <taxon>Aspergillaceae</taxon>
        <taxon>Aspergillus</taxon>
        <taxon>Aspergillus subgen. Circumdati</taxon>
    </lineage>
</organism>
<protein>
    <submittedName>
        <fullName evidence="2">Uncharacterized protein</fullName>
    </submittedName>
</protein>
<name>A0A318ZKL1_9EURO</name>